<keyword evidence="15 17" id="KW-0460">Magnesium</keyword>
<feature type="binding site" evidence="19">
    <location>
        <position position="294"/>
    </location>
    <ligand>
        <name>phosphoenolpyruvate</name>
        <dbReference type="ChEBI" id="CHEBI:58702"/>
    </ligand>
</feature>
<dbReference type="NCBIfam" id="TIGR01417">
    <property type="entry name" value="PTS_I_fam"/>
    <property type="match status" value="1"/>
</dbReference>
<dbReference type="GO" id="GO:0046872">
    <property type="term" value="F:metal ion binding"/>
    <property type="evidence" value="ECO:0007669"/>
    <property type="project" value="UniProtKB-KW"/>
</dbReference>
<dbReference type="GO" id="GO:0008965">
    <property type="term" value="F:phosphoenolpyruvate-protein phosphotransferase activity"/>
    <property type="evidence" value="ECO:0007669"/>
    <property type="project" value="UniProtKB-EC"/>
</dbReference>
<dbReference type="InterPro" id="IPR008279">
    <property type="entry name" value="PEP-util_enz_mobile_dom"/>
</dbReference>
<dbReference type="EC" id="2.7.3.9" evidence="6 17"/>
<dbReference type="Proteomes" id="UP000279029">
    <property type="component" value="Chromosome"/>
</dbReference>
<keyword evidence="12 17" id="KW-0598">Phosphotransferase system</keyword>
<evidence type="ECO:0000259" key="22">
    <source>
        <dbReference type="Pfam" id="PF02896"/>
    </source>
</evidence>
<dbReference type="Gene3D" id="3.50.30.10">
    <property type="entry name" value="Phosphohistidine domain"/>
    <property type="match status" value="1"/>
</dbReference>
<keyword evidence="11 17" id="KW-0808">Transferase</keyword>
<dbReference type="Pfam" id="PF00391">
    <property type="entry name" value="PEP-utilizers"/>
    <property type="match status" value="1"/>
</dbReference>
<evidence type="ECO:0000256" key="14">
    <source>
        <dbReference type="ARBA" id="ARBA00022777"/>
    </source>
</evidence>
<dbReference type="InterPro" id="IPR024692">
    <property type="entry name" value="PTS_EI"/>
</dbReference>
<comment type="subcellular location">
    <subcellularLocation>
        <location evidence="4 17">Cytoplasm</location>
    </subcellularLocation>
</comment>
<feature type="binding site" evidence="20">
    <location>
        <position position="453"/>
    </location>
    <ligand>
        <name>Mg(2+)</name>
        <dbReference type="ChEBI" id="CHEBI:18420"/>
    </ligand>
</feature>
<evidence type="ECO:0000256" key="7">
    <source>
        <dbReference type="ARBA" id="ARBA00016544"/>
    </source>
</evidence>
<name>A0A3P7S1C7_9FIRM</name>
<dbReference type="SUPFAM" id="SSF51621">
    <property type="entry name" value="Phosphoenolpyruvate/pyruvate domain"/>
    <property type="match status" value="1"/>
</dbReference>
<dbReference type="InterPro" id="IPR036637">
    <property type="entry name" value="Phosphohistidine_dom_sf"/>
</dbReference>
<evidence type="ECO:0000256" key="17">
    <source>
        <dbReference type="PIRNR" id="PIRNR000732"/>
    </source>
</evidence>
<evidence type="ECO:0000256" key="13">
    <source>
        <dbReference type="ARBA" id="ARBA00022723"/>
    </source>
</evidence>
<feature type="active site" description="Proton donor" evidence="18">
    <location>
        <position position="500"/>
    </location>
</feature>
<dbReference type="Pfam" id="PF05524">
    <property type="entry name" value="PEP-utilisers_N"/>
    <property type="match status" value="1"/>
</dbReference>
<dbReference type="KEGG" id="cbar:PATL70BA_2592"/>
<dbReference type="RefSeq" id="WP_125137615.1">
    <property type="nucleotide sequence ID" value="NZ_LR130778.1"/>
</dbReference>
<dbReference type="SUPFAM" id="SSF47831">
    <property type="entry name" value="Enzyme I of the PEP:sugar phosphotransferase system HPr-binding (sub)domain"/>
    <property type="match status" value="1"/>
</dbReference>
<evidence type="ECO:0000256" key="18">
    <source>
        <dbReference type="PIRSR" id="PIRSR000732-1"/>
    </source>
</evidence>
<accession>A0A3P7S1C7</accession>
<gene>
    <name evidence="24" type="primary">ptsI</name>
    <name evidence="24" type="ORF">PATL70BA_2592</name>
</gene>
<evidence type="ECO:0000256" key="16">
    <source>
        <dbReference type="ARBA" id="ARBA00033235"/>
    </source>
</evidence>
<evidence type="ECO:0000256" key="5">
    <source>
        <dbReference type="ARBA" id="ARBA00007837"/>
    </source>
</evidence>
<comment type="catalytic activity">
    <reaction evidence="1 17">
        <text>L-histidyl-[protein] + phosphoenolpyruvate = N(pros)-phospho-L-histidyl-[protein] + pyruvate</text>
        <dbReference type="Rhea" id="RHEA:23880"/>
        <dbReference type="Rhea" id="RHEA-COMP:9745"/>
        <dbReference type="Rhea" id="RHEA-COMP:9746"/>
        <dbReference type="ChEBI" id="CHEBI:15361"/>
        <dbReference type="ChEBI" id="CHEBI:29979"/>
        <dbReference type="ChEBI" id="CHEBI:58702"/>
        <dbReference type="ChEBI" id="CHEBI:64837"/>
        <dbReference type="EC" id="2.7.3.9"/>
    </reaction>
</comment>
<proteinExistence type="inferred from homology"/>
<evidence type="ECO:0000313" key="25">
    <source>
        <dbReference type="Proteomes" id="UP000279029"/>
    </source>
</evidence>
<feature type="domain" description="PEP-utilising enzyme mobile" evidence="21">
    <location>
        <begin position="152"/>
        <end position="223"/>
    </location>
</feature>
<organism evidence="24 25">
    <name type="scientific">Petrocella atlantisensis</name>
    <dbReference type="NCBI Taxonomy" id="2173034"/>
    <lineage>
        <taxon>Bacteria</taxon>
        <taxon>Bacillati</taxon>
        <taxon>Bacillota</taxon>
        <taxon>Clostridia</taxon>
        <taxon>Lachnospirales</taxon>
        <taxon>Vallitaleaceae</taxon>
        <taxon>Petrocella</taxon>
    </lineage>
</organism>
<dbReference type="InterPro" id="IPR008731">
    <property type="entry name" value="PTS_EIN"/>
</dbReference>
<keyword evidence="13 17" id="KW-0479">Metal-binding</keyword>
<comment type="function">
    <text evidence="3 17">General (non sugar-specific) component of the phosphoenolpyruvate-dependent sugar phosphotransferase system (sugar PTS). This major carbohydrate active-transport system catalyzes the phosphorylation of incoming sugar substrates concomitantly with their translocation across the cell membrane. Enzyme I transfers the phosphoryl group from phosphoenolpyruvate (PEP) to the phosphoryl carrier protein (HPr).</text>
</comment>
<evidence type="ECO:0000256" key="3">
    <source>
        <dbReference type="ARBA" id="ARBA00002728"/>
    </source>
</evidence>
<dbReference type="InterPro" id="IPR000121">
    <property type="entry name" value="PEP_util_C"/>
</dbReference>
<dbReference type="GO" id="GO:0005737">
    <property type="term" value="C:cytoplasm"/>
    <property type="evidence" value="ECO:0007669"/>
    <property type="project" value="UniProtKB-SubCell"/>
</dbReference>
<keyword evidence="9 17" id="KW-0963">Cytoplasm</keyword>
<keyword evidence="14 17" id="KW-0418">Kinase</keyword>
<dbReference type="GO" id="GO:0016301">
    <property type="term" value="F:kinase activity"/>
    <property type="evidence" value="ECO:0007669"/>
    <property type="project" value="UniProtKB-KW"/>
</dbReference>
<dbReference type="PRINTS" id="PR01736">
    <property type="entry name" value="PHPHTRNFRASE"/>
</dbReference>
<evidence type="ECO:0000256" key="1">
    <source>
        <dbReference type="ARBA" id="ARBA00000683"/>
    </source>
</evidence>
<dbReference type="PIRSF" id="PIRSF000732">
    <property type="entry name" value="PTS_enzyme_I"/>
    <property type="match status" value="1"/>
</dbReference>
<evidence type="ECO:0000256" key="9">
    <source>
        <dbReference type="ARBA" id="ARBA00022490"/>
    </source>
</evidence>
<feature type="domain" description="Phosphotransferase system enzyme I N-terminal" evidence="23">
    <location>
        <begin position="5"/>
        <end position="126"/>
    </location>
</feature>
<dbReference type="Gene3D" id="3.20.20.60">
    <property type="entry name" value="Phosphoenolpyruvate-binding domains"/>
    <property type="match status" value="1"/>
</dbReference>
<evidence type="ECO:0000256" key="2">
    <source>
        <dbReference type="ARBA" id="ARBA00001946"/>
    </source>
</evidence>
<evidence type="ECO:0000256" key="20">
    <source>
        <dbReference type="PIRSR" id="PIRSR000732-3"/>
    </source>
</evidence>
<keyword evidence="10 17" id="KW-0762">Sugar transport</keyword>
<feature type="binding site" evidence="19">
    <location>
        <position position="463"/>
    </location>
    <ligand>
        <name>phosphoenolpyruvate</name>
        <dbReference type="ChEBI" id="CHEBI:58702"/>
    </ligand>
</feature>
<evidence type="ECO:0000256" key="10">
    <source>
        <dbReference type="ARBA" id="ARBA00022597"/>
    </source>
</evidence>
<evidence type="ECO:0000256" key="11">
    <source>
        <dbReference type="ARBA" id="ARBA00022679"/>
    </source>
</evidence>
<keyword evidence="8 17" id="KW-0813">Transport</keyword>
<feature type="binding site" evidence="20">
    <location>
        <position position="429"/>
    </location>
    <ligand>
        <name>Mg(2+)</name>
        <dbReference type="ChEBI" id="CHEBI:18420"/>
    </ligand>
</feature>
<dbReference type="InterPro" id="IPR015813">
    <property type="entry name" value="Pyrv/PenolPyrv_kinase-like_dom"/>
</dbReference>
<dbReference type="InterPro" id="IPR050499">
    <property type="entry name" value="PEP-utilizing_PTS_enzyme"/>
</dbReference>
<reference evidence="24 25" key="1">
    <citation type="submission" date="2018-09" db="EMBL/GenBank/DDBJ databases">
        <authorList>
            <person name="Postec A."/>
        </authorList>
    </citation>
    <scope>NUCLEOTIDE SEQUENCE [LARGE SCALE GENOMIC DNA]</scope>
    <source>
        <strain evidence="24">70B-A</strain>
    </source>
</reference>
<feature type="active site" description="Tele-phosphohistidine intermediate" evidence="18">
    <location>
        <position position="188"/>
    </location>
</feature>
<dbReference type="InterPro" id="IPR036618">
    <property type="entry name" value="PtsI_HPr-bd_sf"/>
</dbReference>
<dbReference type="PROSITE" id="PS00742">
    <property type="entry name" value="PEP_ENZYMES_2"/>
    <property type="match status" value="1"/>
</dbReference>
<dbReference type="InterPro" id="IPR023151">
    <property type="entry name" value="PEP_util_CS"/>
</dbReference>
<comment type="cofactor">
    <cofactor evidence="2 17 20">
        <name>Mg(2+)</name>
        <dbReference type="ChEBI" id="CHEBI:18420"/>
    </cofactor>
</comment>
<protein>
    <recommendedName>
        <fullName evidence="7 17">Phosphoenolpyruvate-protein phosphotransferase</fullName>
        <ecNumber evidence="6 17">2.7.3.9</ecNumber>
    </recommendedName>
    <alternativeName>
        <fullName evidence="16 17">Phosphotransferase system, enzyme I</fullName>
    </alternativeName>
</protein>
<evidence type="ECO:0000259" key="23">
    <source>
        <dbReference type="Pfam" id="PF05524"/>
    </source>
</evidence>
<dbReference type="PANTHER" id="PTHR46244">
    <property type="entry name" value="PHOSPHOENOLPYRUVATE-PROTEIN PHOSPHOTRANSFERASE"/>
    <property type="match status" value="1"/>
</dbReference>
<dbReference type="SUPFAM" id="SSF52009">
    <property type="entry name" value="Phosphohistidine domain"/>
    <property type="match status" value="1"/>
</dbReference>
<feature type="binding site" evidence="19">
    <location>
        <position position="330"/>
    </location>
    <ligand>
        <name>phosphoenolpyruvate</name>
        <dbReference type="ChEBI" id="CHEBI:58702"/>
    </ligand>
</feature>
<comment type="similarity">
    <text evidence="5 17">Belongs to the PEP-utilizing enzyme family.</text>
</comment>
<evidence type="ECO:0000256" key="4">
    <source>
        <dbReference type="ARBA" id="ARBA00004496"/>
    </source>
</evidence>
<evidence type="ECO:0000259" key="21">
    <source>
        <dbReference type="Pfam" id="PF00391"/>
    </source>
</evidence>
<dbReference type="InterPro" id="IPR040442">
    <property type="entry name" value="Pyrv_kinase-like_dom_sf"/>
</dbReference>
<dbReference type="InterPro" id="IPR006318">
    <property type="entry name" value="PTS_EI-like"/>
</dbReference>
<dbReference type="Gene3D" id="1.10.274.10">
    <property type="entry name" value="PtsI, HPr-binding domain"/>
    <property type="match status" value="1"/>
</dbReference>
<evidence type="ECO:0000256" key="19">
    <source>
        <dbReference type="PIRSR" id="PIRSR000732-2"/>
    </source>
</evidence>
<dbReference type="EMBL" id="LR130778">
    <property type="protein sequence ID" value="VDN48492.1"/>
    <property type="molecule type" value="Genomic_DNA"/>
</dbReference>
<evidence type="ECO:0000256" key="8">
    <source>
        <dbReference type="ARBA" id="ARBA00022448"/>
    </source>
</evidence>
<evidence type="ECO:0000256" key="12">
    <source>
        <dbReference type="ARBA" id="ARBA00022683"/>
    </source>
</evidence>
<sequence length="568" mass="63164">MHTIKGIPIAKGIAHGPVRVIHDTSMEAVERLDCNADDEIQIFHDARIKAIGEIEAIRLNTKKNIGEQESKIFEAHQSILEDPELIGQVEAYILEKACCAEWALTVVGNRIRAIFEAMDNAYMKERAIDIKDITCRVVNLIMGHYSDVGPIDEPYVLVAHDLTPSQTSTLETKYVKGIITEVGGKTAHSAIIATLLKIPYVVVEKGTALLKDGDEVVFDGREGSVIVGPDQNCLDAYHEKERLLLLEEEKYASLRGKACKTQDHIEVELIANISQIKDLDFIIKSDARSVGLFRTEFIFMDQDRLPTEDEQYEIYKKITTAMSQGYVTIRTLDIGGDKESPLFDIPKEDNPFLGYRGIRLCLEEVEIFKTQLRAILRASVHGKIKIMFPMIASLTEIRQAKSILETCKQALDLEGKTYDKAIEVGIMIETPAAVVMADVFAKEVDFFSIGTNDLIQYTMAVDRSNLKISALYSQYDPAVLRNMKIIAEAANKENISVSICGEAAADIKLLPYWLGIGIHKLSMSVALIPEVKWTISQMTSTQGIEVVEALSKAGDVREVLKGLDLTAL</sequence>
<dbReference type="GO" id="GO:0009401">
    <property type="term" value="P:phosphoenolpyruvate-dependent sugar phosphotransferase system"/>
    <property type="evidence" value="ECO:0007669"/>
    <property type="project" value="UniProtKB-KW"/>
</dbReference>
<evidence type="ECO:0000256" key="15">
    <source>
        <dbReference type="ARBA" id="ARBA00022842"/>
    </source>
</evidence>
<dbReference type="PANTHER" id="PTHR46244:SF3">
    <property type="entry name" value="PHOSPHOENOLPYRUVATE-PROTEIN PHOSPHOTRANSFERASE"/>
    <property type="match status" value="1"/>
</dbReference>
<dbReference type="OrthoDB" id="9765468at2"/>
<feature type="domain" description="PEP-utilising enzyme C-terminal" evidence="22">
    <location>
        <begin position="252"/>
        <end position="538"/>
    </location>
</feature>
<keyword evidence="25" id="KW-1185">Reference proteome</keyword>
<dbReference type="AlphaFoldDB" id="A0A3P7S1C7"/>
<feature type="binding site" evidence="19">
    <location>
        <begin position="452"/>
        <end position="453"/>
    </location>
    <ligand>
        <name>phosphoenolpyruvate</name>
        <dbReference type="ChEBI" id="CHEBI:58702"/>
    </ligand>
</feature>
<evidence type="ECO:0000256" key="6">
    <source>
        <dbReference type="ARBA" id="ARBA00012232"/>
    </source>
</evidence>
<evidence type="ECO:0000313" key="24">
    <source>
        <dbReference type="EMBL" id="VDN48492.1"/>
    </source>
</evidence>
<dbReference type="Pfam" id="PF02896">
    <property type="entry name" value="PEP-utilizers_C"/>
    <property type="match status" value="1"/>
</dbReference>